<organism evidence="2">
    <name type="scientific">Aspergillus flavus</name>
    <dbReference type="NCBI Taxonomy" id="5059"/>
    <lineage>
        <taxon>Eukaryota</taxon>
        <taxon>Fungi</taxon>
        <taxon>Dikarya</taxon>
        <taxon>Ascomycota</taxon>
        <taxon>Pezizomycotina</taxon>
        <taxon>Eurotiomycetes</taxon>
        <taxon>Eurotiomycetidae</taxon>
        <taxon>Eurotiales</taxon>
        <taxon>Aspergillaceae</taxon>
        <taxon>Aspergillus</taxon>
        <taxon>Aspergillus subgen. Circumdati</taxon>
    </lineage>
</organism>
<accession>A0A5N6HDJ8</accession>
<keyword evidence="1" id="KW-1133">Transmembrane helix</keyword>
<evidence type="ECO:0000256" key="1">
    <source>
        <dbReference type="SAM" id="Phobius"/>
    </source>
</evidence>
<evidence type="ECO:0000313" key="2">
    <source>
        <dbReference type="EMBL" id="KAB8252591.1"/>
    </source>
</evidence>
<feature type="transmembrane region" description="Helical" evidence="1">
    <location>
        <begin position="6"/>
        <end position="26"/>
    </location>
</feature>
<proteinExistence type="predicted"/>
<dbReference type="EMBL" id="ML734554">
    <property type="protein sequence ID" value="KAB8252591.1"/>
    <property type="molecule type" value="Genomic_DNA"/>
</dbReference>
<sequence length="120" mass="13123">MFAQLFYSLACASVVFVATIPISLFVNRQRRHSGMAASGARMRPPFLYPWVSHDENCHSLSVDTGGAIASMYTLLSKILVSPPLTLNDQACSICFQYTSILAFSEPTVLSHPCIGQLLQP</sequence>
<dbReference type="AlphaFoldDB" id="A0A5N6HDJ8"/>
<reference evidence="2" key="1">
    <citation type="submission" date="2019-04" db="EMBL/GenBank/DDBJ databases">
        <title>Friends and foes A comparative genomics study of 23 Aspergillus species from section Flavi.</title>
        <authorList>
            <consortium name="DOE Joint Genome Institute"/>
            <person name="Kjaerbolling I."/>
            <person name="Vesth T."/>
            <person name="Frisvad J.C."/>
            <person name="Nybo J.L."/>
            <person name="Theobald S."/>
            <person name="Kildgaard S."/>
            <person name="Isbrandt T."/>
            <person name="Kuo A."/>
            <person name="Sato A."/>
            <person name="Lyhne E.K."/>
            <person name="Kogle M.E."/>
            <person name="Wiebenga A."/>
            <person name="Kun R.S."/>
            <person name="Lubbers R.J."/>
            <person name="Makela M.R."/>
            <person name="Barry K."/>
            <person name="Chovatia M."/>
            <person name="Clum A."/>
            <person name="Daum C."/>
            <person name="Haridas S."/>
            <person name="He G."/>
            <person name="LaButti K."/>
            <person name="Lipzen A."/>
            <person name="Mondo S."/>
            <person name="Riley R."/>
            <person name="Salamov A."/>
            <person name="Simmons B.A."/>
            <person name="Magnuson J.K."/>
            <person name="Henrissat B."/>
            <person name="Mortensen U.H."/>
            <person name="Larsen T.O."/>
            <person name="Devries R.P."/>
            <person name="Grigoriev I.V."/>
            <person name="Machida M."/>
            <person name="Baker S.E."/>
            <person name="Andersen M.R."/>
        </authorList>
    </citation>
    <scope>NUCLEOTIDE SEQUENCE [LARGE SCALE GENOMIC DNA]</scope>
    <source>
        <strain evidence="2">CBS 121.62</strain>
    </source>
</reference>
<gene>
    <name evidence="2" type="ORF">BDV35DRAFT_335652</name>
</gene>
<keyword evidence="1" id="KW-0812">Transmembrane</keyword>
<keyword evidence="1" id="KW-0472">Membrane</keyword>
<name>A0A5N6HDJ8_ASPFL</name>
<protein>
    <submittedName>
        <fullName evidence="2">Uncharacterized protein</fullName>
    </submittedName>
</protein>
<dbReference type="Proteomes" id="UP000325434">
    <property type="component" value="Unassembled WGS sequence"/>
</dbReference>